<keyword evidence="1" id="KW-0812">Transmembrane</keyword>
<evidence type="ECO:0000313" key="3">
    <source>
        <dbReference type="Proteomes" id="UP000305792"/>
    </source>
</evidence>
<feature type="transmembrane region" description="Helical" evidence="1">
    <location>
        <begin position="174"/>
        <end position="192"/>
    </location>
</feature>
<dbReference type="AlphaFoldDB" id="A0A4S8PDI3"/>
<feature type="transmembrane region" description="Helical" evidence="1">
    <location>
        <begin position="25"/>
        <end position="44"/>
    </location>
</feature>
<accession>A0A4S8PDI3</accession>
<proteinExistence type="predicted"/>
<dbReference type="RefSeq" id="WP_136530420.1">
    <property type="nucleotide sequence ID" value="NZ_STGX01000010.1"/>
</dbReference>
<dbReference type="OrthoDB" id="5185335at2"/>
<sequence>MNGENAAAPPGETPDPARIVVRASLVRCLITAALGLPVAAVLVLHDPPSAAVDGLLRLGGILIGMGALGRIALVVRRWYFTFDTRRRTVTASGRWRHKGTYPARGYERIEYSVYDSRVYEVSADGRRRRLPIRRRVADRRDWARFVDLLMRDLPAPTTERRVETVEVRLRRVRLLVTGTVMFAAYVAASYLLPQANSRLEDLLRGFVCGFLIGISVVLVRFALSKRYLSFDLRTGRLHGPGAKHWWQSWPHGRFARIEYSVYDARLYEVRTGKRHRLPLYRWAANPADWKALVDALLTSSPDSEDAAEDRTDHR</sequence>
<dbReference type="Proteomes" id="UP000305792">
    <property type="component" value="Unassembled WGS sequence"/>
</dbReference>
<comment type="caution">
    <text evidence="2">The sequence shown here is derived from an EMBL/GenBank/DDBJ whole genome shotgun (WGS) entry which is preliminary data.</text>
</comment>
<evidence type="ECO:0000256" key="1">
    <source>
        <dbReference type="SAM" id="Phobius"/>
    </source>
</evidence>
<protein>
    <submittedName>
        <fullName evidence="2">Uncharacterized protein</fullName>
    </submittedName>
</protein>
<keyword evidence="3" id="KW-1185">Reference proteome</keyword>
<gene>
    <name evidence="2" type="ORF">E9998_14530</name>
</gene>
<feature type="transmembrane region" description="Helical" evidence="1">
    <location>
        <begin position="204"/>
        <end position="223"/>
    </location>
</feature>
<keyword evidence="1" id="KW-1133">Transmembrane helix</keyword>
<evidence type="ECO:0000313" key="2">
    <source>
        <dbReference type="EMBL" id="THV27615.1"/>
    </source>
</evidence>
<reference evidence="2 3" key="1">
    <citation type="journal article" date="2018" name="Int. J. Syst. Evol. Microbiol.">
        <title>Glycomyces paridis sp. nov., isolated from the medicinal plant Paris polyphylla.</title>
        <authorList>
            <person name="Fang X.M."/>
            <person name="Bai J.L."/>
            <person name="Su J."/>
            <person name="Zhao L.L."/>
            <person name="Liu H.Y."/>
            <person name="Ma B.P."/>
            <person name="Zhang Y.Q."/>
            <person name="Yu L.Y."/>
        </authorList>
    </citation>
    <scope>NUCLEOTIDE SEQUENCE [LARGE SCALE GENOMIC DNA]</scope>
    <source>
        <strain evidence="2 3">CPCC 204357</strain>
    </source>
</reference>
<feature type="transmembrane region" description="Helical" evidence="1">
    <location>
        <begin position="56"/>
        <end position="79"/>
    </location>
</feature>
<dbReference type="EMBL" id="STGX01000010">
    <property type="protein sequence ID" value="THV27615.1"/>
    <property type="molecule type" value="Genomic_DNA"/>
</dbReference>
<organism evidence="2 3">
    <name type="scientific">Glycomyces paridis</name>
    <dbReference type="NCBI Taxonomy" id="2126555"/>
    <lineage>
        <taxon>Bacteria</taxon>
        <taxon>Bacillati</taxon>
        <taxon>Actinomycetota</taxon>
        <taxon>Actinomycetes</taxon>
        <taxon>Glycomycetales</taxon>
        <taxon>Glycomycetaceae</taxon>
        <taxon>Glycomyces</taxon>
    </lineage>
</organism>
<name>A0A4S8PDI3_9ACTN</name>
<keyword evidence="1" id="KW-0472">Membrane</keyword>